<accession>A0A3P1Z4S9</accession>
<name>A0A3P1Z4S9_TANFO</name>
<evidence type="ECO:0000313" key="1">
    <source>
        <dbReference type="EMBL" id="RRD78371.1"/>
    </source>
</evidence>
<sequence length="236" mass="26418">MLRIAYSKLSTKVLGNLSNRTLEVVSPAYQSGVLQHNPIVEVLKAKNKEYQDVVIKNTYSGLGDPVAQADMLRDTLFRNLRRMLQGMAAFSHTSKGKAAEALLTVFEETGDINNLSYADENIVIRTLIKRLDEPENMGHLSTAVAKDEYEALRLAQSAFEKMSAEQTDANSALRQKMSASSARRELEQALRNVFSLVSAMKDVAGWEDLYHDLDELLKEARQSNRKPKKEEPEEGA</sequence>
<dbReference type="RefSeq" id="WP_124789342.1">
    <property type="nucleotide sequence ID" value="NZ_RQYN01000005.1"/>
</dbReference>
<reference evidence="1 2" key="1">
    <citation type="submission" date="2018-11" db="EMBL/GenBank/DDBJ databases">
        <title>Genomes From Bacteria Associated with the Canine Oral Cavity: a Test Case for Automated Genome-Based Taxonomic Assignment.</title>
        <authorList>
            <person name="Coil D.A."/>
            <person name="Jospin G."/>
            <person name="Darling A.E."/>
            <person name="Wallis C."/>
            <person name="Davis I.J."/>
            <person name="Harris S."/>
            <person name="Eisen J.A."/>
            <person name="Holcombe L.J."/>
            <person name="O'Flynn C."/>
        </authorList>
    </citation>
    <scope>NUCLEOTIDE SEQUENCE [LARGE SCALE GENOMIC DNA]</scope>
    <source>
        <strain evidence="1 2">OH1426_COT-023</strain>
    </source>
</reference>
<gene>
    <name evidence="1" type="ORF">EII41_02875</name>
</gene>
<protein>
    <submittedName>
        <fullName evidence="1">Uncharacterized protein</fullName>
    </submittedName>
</protein>
<proteinExistence type="predicted"/>
<dbReference type="InterPro" id="IPR046228">
    <property type="entry name" value="DUF6261"/>
</dbReference>
<evidence type="ECO:0000313" key="2">
    <source>
        <dbReference type="Proteomes" id="UP000279860"/>
    </source>
</evidence>
<dbReference type="AlphaFoldDB" id="A0A3P1Z4S9"/>
<organism evidence="1 2">
    <name type="scientific">Tannerella forsythia</name>
    <name type="common">Bacteroides forsythus</name>
    <dbReference type="NCBI Taxonomy" id="28112"/>
    <lineage>
        <taxon>Bacteria</taxon>
        <taxon>Pseudomonadati</taxon>
        <taxon>Bacteroidota</taxon>
        <taxon>Bacteroidia</taxon>
        <taxon>Bacteroidales</taxon>
        <taxon>Tannerellaceae</taxon>
        <taxon>Tannerella</taxon>
    </lineage>
</organism>
<dbReference type="EMBL" id="RQYN01000005">
    <property type="protein sequence ID" value="RRD78371.1"/>
    <property type="molecule type" value="Genomic_DNA"/>
</dbReference>
<comment type="caution">
    <text evidence="1">The sequence shown here is derived from an EMBL/GenBank/DDBJ whole genome shotgun (WGS) entry which is preliminary data.</text>
</comment>
<dbReference type="Pfam" id="PF19775">
    <property type="entry name" value="DUF6261"/>
    <property type="match status" value="1"/>
</dbReference>
<dbReference type="Proteomes" id="UP000279860">
    <property type="component" value="Unassembled WGS sequence"/>
</dbReference>